<keyword evidence="4" id="KW-1185">Reference proteome</keyword>
<feature type="domain" description="Gliding motility protein SprA N-terminal" evidence="2">
    <location>
        <begin position="1200"/>
        <end position="1754"/>
    </location>
</feature>
<dbReference type="InterPro" id="IPR025684">
    <property type="entry name" value="SprA_N_dom"/>
</dbReference>
<dbReference type="Proteomes" id="UP000220102">
    <property type="component" value="Unassembled WGS sequence"/>
</dbReference>
<feature type="region of interest" description="Disordered" evidence="1">
    <location>
        <begin position="2098"/>
        <end position="2184"/>
    </location>
</feature>
<evidence type="ECO:0000256" key="1">
    <source>
        <dbReference type="SAM" id="MobiDB-lite"/>
    </source>
</evidence>
<dbReference type="Pfam" id="PF14349">
    <property type="entry name" value="SprA_N"/>
    <property type="match status" value="1"/>
</dbReference>
<dbReference type="EMBL" id="PDEQ01000005">
    <property type="protein sequence ID" value="PEN13233.1"/>
    <property type="molecule type" value="Genomic_DNA"/>
</dbReference>
<feature type="region of interest" description="Disordered" evidence="1">
    <location>
        <begin position="1111"/>
        <end position="1145"/>
    </location>
</feature>
<dbReference type="NCBIfam" id="TIGR04189">
    <property type="entry name" value="surface_SprA"/>
    <property type="match status" value="1"/>
</dbReference>
<feature type="compositionally biased region" description="Basic and acidic residues" evidence="1">
    <location>
        <begin position="63"/>
        <end position="74"/>
    </location>
</feature>
<comment type="caution">
    <text evidence="3">The sequence shown here is derived from an EMBL/GenBank/DDBJ whole genome shotgun (WGS) entry which is preliminary data.</text>
</comment>
<proteinExistence type="predicted"/>
<dbReference type="InterPro" id="IPR026377">
    <property type="entry name" value="Cell_surface_SprA"/>
</dbReference>
<accession>A0A2A8CX84</accession>
<evidence type="ECO:0000259" key="2">
    <source>
        <dbReference type="Pfam" id="PF14349"/>
    </source>
</evidence>
<sequence length="2664" mass="297231">MLWPEAPEAEGSPAPAWFGGISEALTSRPAPYIRPAVSDTDSVAVPADTVDIDTTAVPPQRPDTARTRTTRRPDLLTPDQSVQDLSVELADTARTLDSATVAHADTGLVDKYLRPRRDRRGIRFGESSPLLGPKTYRAGETELDSMRNEYIVRPTTDTSAILRVDSETYRQQRFASNATESWRQIAKQRQGQRRQRGGLGVNIVVPGGRESPFSTIFGKPQVDLRVNGQADINAGFDYRKSDRQVSITGDASQIDPSFKQDLRLGVTGTIGDKMQIDIDWDTNNQFDYQNQVKLKYTGYEDEIVQSIEAGNVFLETPSNLIRGGTSQFGIKSRFQLGNFSLTTIASQQEGQSSRETISGGSETSEFAIRPTEYDDNTHFFLSYFFRNSWNEVLSSPNNIQLLNGFQEITEIEVWRLDIDPSTDEPDTRKAVAVVDLGESPRLITETDDYNDLVLPSGAVDQYPQSELDILRANEPGTSVSDYLKTQVSQPLNDEDFQTGTFVRLEENRDYTFDPNLGYLSLNQRLQEQEALAIAFKYRASNGQVQQVGDFSSDGGGAAGGQNDRQLVLKLLRPSSMPAPTASALVPAWYLQMRNVYRLGGRGFTPDNFNLDITYSPPGQSGTPTLREIDNSPLLRVLGLDRINVDGASTPDNQFDFIPGITIDPGEGLLFFPYIEPFGTRLEEVAQENGSLSEAEPFIFSELYDNKRENAARNNSDKDAYAIEGEYRGSSQEFFDLQAFTGIVEGSVEVTSGGTKLQEGVDYVVDYQGGTVTITDQSYLAEGRDIEISYEKNSFTNLQQKTLLGARADYALRDQVAIGATLMRLSEKSPVDKYRIGEEPIQNTIWGVDGSLDLEPGWLTRAVDAMPLIQTRGESSIQLSGEFAQLRPGHTETEAYRRTQDRLSGAGLGFRPDEQDGISYIDDFEGFENTFSLAQNPQGWSLSAPPAEGVTPLGTATGSKTDSLVTNRRALFGWYQLNQNTLEDVAGKSSVRGEESAFRLVDVRNVFPNRDLTNDVDPTLRTLDLYFNPFERGPYNYTTELGSFVGTPEENWGGFTQRLPEGYNDFSLQNVEFIEFIFKPYPEGGDAGANAKLYLNLGNISEDVIPNDRLNSEDGLSSSFNEEDLDDWGRTPSGQTNEAIDISGNRTEDLGLDGLASYDESAYADELLERNQFSDFYQSLDNVDRTGLTSEQQSYLDAEIARARLDPSGDDYQYFENDVFFQDPELYPRSLYPEGATVQQRFSRYFSNGELNGFEAQNRLARNVSVRRGVSQTPEDEDLNFNQTIDVVNEYYEYEIPLSEQVLDQQADETATNDFVVSEIRDDETGQGTGWYKVRIPVRLADDPPADRNDVREVGDIDGFNLIESIRMWTSGHSQPITIRFATLELVGSQWREAEEIPTEDQTDPDDGSPVVEEGNAEVRVASVNDEEDANYESPLGAILSRTRSARGTQARSREQALVLSVDDLGGQTLGKQEQRGVVKSVQALNLLKYRRVRMYTHLHGTISSMAPALQSEDGPDNDVLDENLRLFVRFGTNQSDSYYEYEQELIADDIPGPETSAQQLWREENSVNLVLSALNRLKVARDQAATPPTEVFSRRADALSDEYGDRPENLIPTLKIRGTPALSGITTIVIGVRHMGNTTDEIENVELWTNELRVTGYDERPGWAVTSNATVQLADVAEVSGSFENRTDGFGSLSSTLNERQQSDRQIWNVRSSFNVDKLLPERQGWQIPVTVEAGEERQTPRFDPIRNDVRVEEIVDQIESDPSLSADERERQIEEVRNRAETLRKDRSMTASVQKQGSESWLLRNTMDALSLSGSYSTQTARSPEQLVNDQWSWNSDATYQLTFGQPRTVSPFWFLDDVPVLGRLGDLQFNYVPQSTRFSASASRTFQSIRNRDQRTNIPDDAVKGRAQNPFRDTQTFNHSRTFNLQYNPFQFLNLTFGTNTRETLNRAGATERINLYDRDGRLIATTDDLDRFLAESPQYDQGSIGDSVFVENRLDMKSEGDILSDLLSGRSSGRTGQYAQNFTATLRPSLLEGETFNWIDLRDITYSSTFNWRNAPEGSPVGATASNSATLNTGISLQPNRVWERFGFFRSMKEAQEKARREKEAERREREREKEERREGETDDGAEDTAETAPDAQETPEEEAREESQEPQGDEGGDESGEDSGEDRPEQRSWSDLPLPDPVGVLRRVALTFMDIRDVRFTYQNTRSVQTTGVGNEQEILPPGSPREPALPQVDYSLYDAFLGRGPSFGYRFGFSRDIGISQRVLGTDRQVVDALTNQNDVGASTTLSPSQALQVDLDWSLKWSNSPKTTYTRFDPDSVPGTQRPENFRTREDGVSYTFFRNESGSGSASVWTFGSYDSFFDSQKELLEANVSNPTSGADPSGVALTNTSATNSFRDAYLVGGGTAAGNGFVPFPLPGWNVRYTGIADWPLLRSITQSATLRHGYSGTYTTAYNALSTAGDTTNFGIAGSTLSFQQPDFESSRVEIEETYRPLLGVDVTWLGGFQTTIDWNRQNRVSLSTTNLSVEESAASELSLTATWRKRGLKLPLLPVGRLNNQITFSLTVKRAVTDQRTFSLRRALSEAAAQGFAYGSADARTGDNVSISEQTTLLTIEPQLQYQFSQRVNGQFQLTYERLDGDSRRPSYTNIAGSFNVRINISEN</sequence>
<feature type="compositionally biased region" description="Acidic residues" evidence="1">
    <location>
        <begin position="2124"/>
        <end position="2133"/>
    </location>
</feature>
<feature type="region of interest" description="Disordered" evidence="1">
    <location>
        <begin position="53"/>
        <end position="76"/>
    </location>
</feature>
<evidence type="ECO:0000313" key="4">
    <source>
        <dbReference type="Proteomes" id="UP000220102"/>
    </source>
</evidence>
<evidence type="ECO:0000313" key="3">
    <source>
        <dbReference type="EMBL" id="PEN13233.1"/>
    </source>
</evidence>
<organism evidence="3 4">
    <name type="scientific">Longibacter salinarum</name>
    <dbReference type="NCBI Taxonomy" id="1850348"/>
    <lineage>
        <taxon>Bacteria</taxon>
        <taxon>Pseudomonadati</taxon>
        <taxon>Rhodothermota</taxon>
        <taxon>Rhodothermia</taxon>
        <taxon>Rhodothermales</taxon>
        <taxon>Salisaetaceae</taxon>
        <taxon>Longibacter</taxon>
    </lineage>
</organism>
<reference evidence="3 4" key="1">
    <citation type="submission" date="2017-10" db="EMBL/GenBank/DDBJ databases">
        <title>Draft genome of Longibacter Salinarum.</title>
        <authorList>
            <person name="Goh K.M."/>
            <person name="Shamsir M.S."/>
            <person name="Lim S.W."/>
        </authorList>
    </citation>
    <scope>NUCLEOTIDE SEQUENCE [LARGE SCALE GENOMIC DNA]</scope>
    <source>
        <strain evidence="3 4">KCTC 52045</strain>
    </source>
</reference>
<name>A0A2A8CX84_9BACT</name>
<feature type="compositionally biased region" description="Acidic residues" evidence="1">
    <location>
        <begin position="2155"/>
        <end position="2168"/>
    </location>
</feature>
<gene>
    <name evidence="3" type="primary">sprA</name>
    <name evidence="3" type="ORF">CRI94_11370</name>
</gene>
<feature type="compositionally biased region" description="Basic and acidic residues" evidence="1">
    <location>
        <begin position="2098"/>
        <end position="2123"/>
    </location>
</feature>
<protein>
    <submittedName>
        <fullName evidence="3">Cell surface protein SprA</fullName>
    </submittedName>
</protein>